<keyword evidence="2" id="KW-0812">Transmembrane</keyword>
<dbReference type="AlphaFoldDB" id="A0A4D9CU61"/>
<evidence type="ECO:0000259" key="3">
    <source>
        <dbReference type="SMART" id="SM00245"/>
    </source>
</evidence>
<feature type="compositionally biased region" description="Basic and acidic residues" evidence="1">
    <location>
        <begin position="653"/>
        <end position="678"/>
    </location>
</feature>
<dbReference type="Gene3D" id="3.30.750.44">
    <property type="match status" value="1"/>
</dbReference>
<dbReference type="EMBL" id="SDOX01000119">
    <property type="protein sequence ID" value="TFJ82134.1"/>
    <property type="molecule type" value="Genomic_DNA"/>
</dbReference>
<dbReference type="PANTHER" id="PTHR32060">
    <property type="entry name" value="TAIL-SPECIFIC PROTEASE"/>
    <property type="match status" value="1"/>
</dbReference>
<dbReference type="InterPro" id="IPR005151">
    <property type="entry name" value="Tail-specific_protease"/>
</dbReference>
<dbReference type="GO" id="GO:0006508">
    <property type="term" value="P:proteolysis"/>
    <property type="evidence" value="ECO:0007669"/>
    <property type="project" value="InterPro"/>
</dbReference>
<dbReference type="Proteomes" id="UP000355283">
    <property type="component" value="Unassembled WGS sequence"/>
</dbReference>
<evidence type="ECO:0000256" key="1">
    <source>
        <dbReference type="SAM" id="MobiDB-lite"/>
    </source>
</evidence>
<name>A0A4D9CU61_9STRA</name>
<dbReference type="InterPro" id="IPR029045">
    <property type="entry name" value="ClpP/crotonase-like_dom_sf"/>
</dbReference>
<dbReference type="OrthoDB" id="43580at2759"/>
<feature type="region of interest" description="Disordered" evidence="1">
    <location>
        <begin position="54"/>
        <end position="187"/>
    </location>
</feature>
<protein>
    <recommendedName>
        <fullName evidence="3">Tail specific protease domain-containing protein</fullName>
    </recommendedName>
</protein>
<dbReference type="GO" id="GO:0008236">
    <property type="term" value="F:serine-type peptidase activity"/>
    <property type="evidence" value="ECO:0007669"/>
    <property type="project" value="InterPro"/>
</dbReference>
<feature type="compositionally biased region" description="Low complexity" evidence="1">
    <location>
        <begin position="733"/>
        <end position="753"/>
    </location>
</feature>
<keyword evidence="2" id="KW-0472">Membrane</keyword>
<dbReference type="Pfam" id="PF03572">
    <property type="entry name" value="Peptidase_S41"/>
    <property type="match status" value="1"/>
</dbReference>
<dbReference type="SMART" id="SM00245">
    <property type="entry name" value="TSPc"/>
    <property type="match status" value="1"/>
</dbReference>
<feature type="compositionally biased region" description="Low complexity" evidence="1">
    <location>
        <begin position="117"/>
        <end position="161"/>
    </location>
</feature>
<dbReference type="SUPFAM" id="SSF52096">
    <property type="entry name" value="ClpP/crotonase"/>
    <property type="match status" value="1"/>
</dbReference>
<reference evidence="4 5" key="1">
    <citation type="submission" date="2019-01" db="EMBL/GenBank/DDBJ databases">
        <title>Nuclear Genome Assembly of the Microalgal Biofuel strain Nannochloropsis salina CCMP1776.</title>
        <authorList>
            <person name="Hovde B."/>
        </authorList>
    </citation>
    <scope>NUCLEOTIDE SEQUENCE [LARGE SCALE GENOMIC DNA]</scope>
    <source>
        <strain evidence="4 5">CCMP1776</strain>
    </source>
</reference>
<dbReference type="PANTHER" id="PTHR32060:SF22">
    <property type="entry name" value="CARBOXYL-TERMINAL-PROCESSING PEPTIDASE 3, CHLOROPLASTIC"/>
    <property type="match status" value="1"/>
</dbReference>
<sequence>MPKRRIVAVLRPLPPVASVFVIGPLHILLLLLSLGFPASTAFHLHPPPPLWPSSPSSAMHLPRAPSSRSYHPYPGGGRRPQTLKLGRPGEADDPPSRSFPNWLRDTFGRQNRVTAKRSPASSTRPPSSSRPLKVQPPAKKAFPWPPASSTSSSSSSSSSSSPRPQTLPRNTEAGPTSSKSTGFQAPLGNLRPFVSDLTRRLQTPVSLGPALTKLAFLSVGFLGGGASGLLLLLSPSSPLTSLPPSLLQPVTLFENILLEIDRGYVEEVDDQKLFESAVESMLSSLDPYTEFEGEQLAQDMREVGGEGRGECGREGGIAPVRDPATLPLAVLVNENTASAAEIVSGAVQDLDSGVIVGEDRTYGKGLVQNVEPLPFKTALKYTVAKAVHPKCPVLLPPPAGGGVVLGTEEGGAGKAKDSLQKRRIGPGREKGYLANDIPESERQTFYTTHGRVVRDGGGVEADLKVAAPQASVLEVSLQQQGVFFDFANEWSSKHTYTPGAGVQEETPLVTDATYQEFVDYVGRKEKEGSVSYDVLFNGALEPLRTALDATEYKKAGKGLDDLKAAVREEVSREFQTRRAQIKEEVEQAILARYQPESLLRRLALEGDPQVKVAVEAVKEGGRAGKGKEGRYWQVLQGPRREGGTGQQAVGGKEGGREENGEGKVARGGKEGGREENGRGKVAWYGGREKEGVSREGRAGAGGDRGKEERSEPVAPNVPVDRPGTVTPPHFRRTSAPPSSPASRVPSGVARAWS</sequence>
<evidence type="ECO:0000313" key="4">
    <source>
        <dbReference type="EMBL" id="TFJ82134.1"/>
    </source>
</evidence>
<evidence type="ECO:0000256" key="2">
    <source>
        <dbReference type="SAM" id="Phobius"/>
    </source>
</evidence>
<feature type="transmembrane region" description="Helical" evidence="2">
    <location>
        <begin position="16"/>
        <end position="36"/>
    </location>
</feature>
<dbReference type="GO" id="GO:0004175">
    <property type="term" value="F:endopeptidase activity"/>
    <property type="evidence" value="ECO:0007669"/>
    <property type="project" value="TreeGrafter"/>
</dbReference>
<feature type="compositionally biased region" description="Basic and acidic residues" evidence="1">
    <location>
        <begin position="686"/>
        <end position="711"/>
    </location>
</feature>
<feature type="domain" description="Tail specific protease" evidence="3">
    <location>
        <begin position="234"/>
        <end position="392"/>
    </location>
</feature>
<accession>A0A4D9CU61</accession>
<proteinExistence type="predicted"/>
<feature type="region of interest" description="Disordered" evidence="1">
    <location>
        <begin position="635"/>
        <end position="753"/>
    </location>
</feature>
<evidence type="ECO:0000313" key="5">
    <source>
        <dbReference type="Proteomes" id="UP000355283"/>
    </source>
</evidence>
<dbReference type="Gene3D" id="3.90.226.10">
    <property type="entry name" value="2-enoyl-CoA Hydratase, Chain A, domain 1"/>
    <property type="match status" value="1"/>
</dbReference>
<keyword evidence="2" id="KW-1133">Transmembrane helix</keyword>
<comment type="caution">
    <text evidence="4">The sequence shown here is derived from an EMBL/GenBank/DDBJ whole genome shotgun (WGS) entry which is preliminary data.</text>
</comment>
<gene>
    <name evidence="4" type="ORF">NSK_006463</name>
</gene>
<feature type="compositionally biased region" description="Polar residues" evidence="1">
    <location>
        <begin position="162"/>
        <end position="183"/>
    </location>
</feature>
<keyword evidence="5" id="KW-1185">Reference proteome</keyword>
<organism evidence="4 5">
    <name type="scientific">Nannochloropsis salina CCMP1776</name>
    <dbReference type="NCBI Taxonomy" id="1027361"/>
    <lineage>
        <taxon>Eukaryota</taxon>
        <taxon>Sar</taxon>
        <taxon>Stramenopiles</taxon>
        <taxon>Ochrophyta</taxon>
        <taxon>Eustigmatophyceae</taxon>
        <taxon>Eustigmatales</taxon>
        <taxon>Monodopsidaceae</taxon>
        <taxon>Microchloropsis</taxon>
        <taxon>Microchloropsis salina</taxon>
    </lineage>
</organism>